<feature type="transmembrane region" description="Helical" evidence="1">
    <location>
        <begin position="80"/>
        <end position="102"/>
    </location>
</feature>
<evidence type="ECO:0000313" key="3">
    <source>
        <dbReference type="Proteomes" id="UP001200470"/>
    </source>
</evidence>
<name>A0ABS9CG25_9BACT</name>
<evidence type="ECO:0000256" key="1">
    <source>
        <dbReference type="SAM" id="Phobius"/>
    </source>
</evidence>
<dbReference type="Pfam" id="PF12725">
    <property type="entry name" value="DUF3810"/>
    <property type="match status" value="1"/>
</dbReference>
<proteinExistence type="predicted"/>
<dbReference type="Proteomes" id="UP001200470">
    <property type="component" value="Unassembled WGS sequence"/>
</dbReference>
<feature type="transmembrane region" description="Helical" evidence="1">
    <location>
        <begin position="49"/>
        <end position="73"/>
    </location>
</feature>
<accession>A0ABS9CG25</accession>
<dbReference type="EMBL" id="JADYTN010000015">
    <property type="protein sequence ID" value="MCF2564009.1"/>
    <property type="molecule type" value="Genomic_DNA"/>
</dbReference>
<keyword evidence="3" id="KW-1185">Reference proteome</keyword>
<evidence type="ECO:0000313" key="2">
    <source>
        <dbReference type="EMBL" id="MCF2564009.1"/>
    </source>
</evidence>
<dbReference type="InterPro" id="IPR024294">
    <property type="entry name" value="DUF3810"/>
</dbReference>
<reference evidence="2 3" key="1">
    <citation type="submission" date="2020-12" db="EMBL/GenBank/DDBJ databases">
        <title>Whole genome sequences of gut porcine anaerobes.</title>
        <authorList>
            <person name="Kubasova T."/>
            <person name="Jahodarova E."/>
            <person name="Rychlik I."/>
        </authorList>
    </citation>
    <scope>NUCLEOTIDE SEQUENCE [LARGE SCALE GENOMIC DNA]</scope>
    <source>
        <strain evidence="2 3">An925</strain>
    </source>
</reference>
<sequence length="352" mass="40386">MKWNRRRKILVVFLVIVVAVQGIGGLGDYYAQAVYPCVATVLTFLSGYVPFAIGDLFIALSIIGIVAFPFYAVRRKNKTVGYAIAGVGEYLLWVYVWFYLAWGLNYAQSDFYHRSHTPRYEANNDQLRYFAWRYADSLNANYSKTAIYDTLRVPSLVVAGYKRLAQQNMGVHAPFHVHTQAKTMLFTPLSSKVGVTGSMGPFFCEFTLNGDLRAHEYPSTFAHEYAHLLGITNEGEANFYAYQVCTSSADRTMRFCGYYAIFFHVLRSVDAVLGDEAAEDFLQYVRPEIRQMASADRNYWRSKYSTWLGNLQNAVYEFYLRTNRVDGGRKSYSQVVALILSWEQRQGQMQRR</sequence>
<gene>
    <name evidence="2" type="ORF">I6E12_07785</name>
</gene>
<protein>
    <submittedName>
        <fullName evidence="2">DUF3810 domain-containing protein</fullName>
    </submittedName>
</protein>
<dbReference type="RefSeq" id="WP_301638172.1">
    <property type="nucleotide sequence ID" value="NZ_JADYTN010000015.1"/>
</dbReference>
<organism evidence="2 3">
    <name type="scientific">Xylanibacter brevis</name>
    <dbReference type="NCBI Taxonomy" id="83231"/>
    <lineage>
        <taxon>Bacteria</taxon>
        <taxon>Pseudomonadati</taxon>
        <taxon>Bacteroidota</taxon>
        <taxon>Bacteroidia</taxon>
        <taxon>Bacteroidales</taxon>
        <taxon>Prevotellaceae</taxon>
        <taxon>Xylanibacter</taxon>
    </lineage>
</organism>
<comment type="caution">
    <text evidence="2">The sequence shown here is derived from an EMBL/GenBank/DDBJ whole genome shotgun (WGS) entry which is preliminary data.</text>
</comment>
<keyword evidence="1" id="KW-0472">Membrane</keyword>
<keyword evidence="1" id="KW-1133">Transmembrane helix</keyword>
<keyword evidence="1" id="KW-0812">Transmembrane</keyword>